<dbReference type="Pfam" id="PF03772">
    <property type="entry name" value="Competence"/>
    <property type="match status" value="1"/>
</dbReference>
<evidence type="ECO:0000313" key="9">
    <source>
        <dbReference type="EMBL" id="CUH10627.1"/>
    </source>
</evidence>
<reference evidence="9 10" key="1">
    <citation type="submission" date="2015-09" db="EMBL/GenBank/DDBJ databases">
        <authorList>
            <person name="Jackson K.R."/>
            <person name="Lunt B.L."/>
            <person name="Fisher J.N.B."/>
            <person name="Gardner A.V."/>
            <person name="Bailey M.E."/>
            <person name="Deus L.M."/>
            <person name="Earl A.S."/>
            <person name="Gibby P.D."/>
            <person name="Hartmann K.A."/>
            <person name="Liu J.E."/>
            <person name="Manci A.M."/>
            <person name="Nielsen D.A."/>
            <person name="Solomon M.B."/>
            <person name="Breakwell D.P."/>
            <person name="Burnett S.H."/>
            <person name="Grose J.H."/>
        </authorList>
    </citation>
    <scope>NUCLEOTIDE SEQUENCE [LARGE SCALE GENOMIC DNA]</scope>
    <source>
        <strain evidence="9 10">CECT 7799</strain>
    </source>
</reference>
<dbReference type="STRING" id="313367.JSE7799_00149"/>
<dbReference type="InterPro" id="IPR004477">
    <property type="entry name" value="ComEC_N"/>
</dbReference>
<evidence type="ECO:0000259" key="8">
    <source>
        <dbReference type="Pfam" id="PF13567"/>
    </source>
</evidence>
<dbReference type="AlphaFoldDB" id="A0A0M7B858"/>
<dbReference type="OrthoDB" id="9790149at2"/>
<dbReference type="InterPro" id="IPR025405">
    <property type="entry name" value="DUF4131"/>
</dbReference>
<dbReference type="RefSeq" id="WP_055661886.1">
    <property type="nucleotide sequence ID" value="NZ_CYPR01000009.1"/>
</dbReference>
<evidence type="ECO:0000256" key="6">
    <source>
        <dbReference type="SAM" id="Phobius"/>
    </source>
</evidence>
<dbReference type="NCBIfam" id="TIGR00360">
    <property type="entry name" value="ComEC_N-term"/>
    <property type="match status" value="1"/>
</dbReference>
<dbReference type="EMBL" id="CYPR01000009">
    <property type="protein sequence ID" value="CUH10627.1"/>
    <property type="molecule type" value="Genomic_DNA"/>
</dbReference>
<feature type="transmembrane region" description="Helical" evidence="6">
    <location>
        <begin position="440"/>
        <end position="465"/>
    </location>
</feature>
<evidence type="ECO:0000256" key="4">
    <source>
        <dbReference type="ARBA" id="ARBA00022989"/>
    </source>
</evidence>
<sequence length="688" mass="72886">MQPTDAATTLPPPFFRFRENLVESCQSLRGHRLPWLAVAFGVGVGLYFALPVEPPLVATACLAGLTLLLLAAGIRLRGSIGFLPLMVAVALSGLVVAQARTAVVAGPVLQFRYYGAIEGRVVIVDRSASGAPRLTLDRVRLDRFAPQETPHRVRVSMQTDDLVPFPGTRVMTTGHLSPPAGPTEPGGFDFQRHAWFQGLGAVGYTRVPVLRAEALEGGTALAVARFRQFLGDGLRARIPGQAGQVAAAITTGDRAGLSSEVTEALRASNLAHLLAISGLHMGLLVGFVFWAIRGGFALVPSLALNYPTRVWAAAAALPFALAYLFLSGGTVATQRAFIMAAVMLGAILLGRRALSIRSVAIAAILVLLWRPESLTGPGFQMSFAATGALVLAFGALSRSGRGSWMRGWKGAFLSLLLSSLVAGFATGPIAALHFNRVGQFGVLANLLAVPVMGFAIMPLLFLGLLLWPLGLESGPFWIARQGIDWILWVADWVANLPGAVSYMSAPSWQVLPVLGLGMAVLGASRGPWGRGGGLVALVTAAFLWVGSDRPDLLISDDGRLVGAMTENGRWLNRETGVGFVAQSWLENDGDGALQVEAGGRLFHLPLDWPQIHAAPTPGQMADFVDDCAVNPGLLIGPAEIADVPDGCVSVDAAFLKRTGAVAIRFEQGSIRMQTVSEFQGMRPWTPKR</sequence>
<organism evidence="9 10">
    <name type="scientific">Jannaschia seosinensis</name>
    <dbReference type="NCBI Taxonomy" id="313367"/>
    <lineage>
        <taxon>Bacteria</taxon>
        <taxon>Pseudomonadati</taxon>
        <taxon>Pseudomonadota</taxon>
        <taxon>Alphaproteobacteria</taxon>
        <taxon>Rhodobacterales</taxon>
        <taxon>Roseobacteraceae</taxon>
        <taxon>Jannaschia</taxon>
    </lineage>
</organism>
<comment type="subcellular location">
    <subcellularLocation>
        <location evidence="1">Cell membrane</location>
        <topology evidence="1">Multi-pass membrane protein</topology>
    </subcellularLocation>
</comment>
<keyword evidence="2" id="KW-1003">Cell membrane</keyword>
<feature type="domain" description="ComEC/Rec2-related protein" evidence="7">
    <location>
        <begin position="250"/>
        <end position="523"/>
    </location>
</feature>
<feature type="transmembrane region" description="Helical" evidence="6">
    <location>
        <begin position="304"/>
        <end position="326"/>
    </location>
</feature>
<evidence type="ECO:0000256" key="3">
    <source>
        <dbReference type="ARBA" id="ARBA00022692"/>
    </source>
</evidence>
<feature type="transmembrane region" description="Helical" evidence="6">
    <location>
        <begin position="270"/>
        <end position="292"/>
    </location>
</feature>
<evidence type="ECO:0000313" key="10">
    <source>
        <dbReference type="Proteomes" id="UP000049455"/>
    </source>
</evidence>
<feature type="domain" description="DUF4131" evidence="8">
    <location>
        <begin position="55"/>
        <end position="206"/>
    </location>
</feature>
<evidence type="ECO:0000259" key="7">
    <source>
        <dbReference type="Pfam" id="PF03772"/>
    </source>
</evidence>
<feature type="transmembrane region" description="Helical" evidence="6">
    <location>
        <begin position="33"/>
        <end position="50"/>
    </location>
</feature>
<dbReference type="Proteomes" id="UP000049455">
    <property type="component" value="Unassembled WGS sequence"/>
</dbReference>
<dbReference type="PANTHER" id="PTHR30619:SF1">
    <property type="entry name" value="RECOMBINATION PROTEIN 2"/>
    <property type="match status" value="1"/>
</dbReference>
<evidence type="ECO:0000256" key="5">
    <source>
        <dbReference type="ARBA" id="ARBA00023136"/>
    </source>
</evidence>
<feature type="transmembrane region" description="Helical" evidence="6">
    <location>
        <begin position="377"/>
        <end position="396"/>
    </location>
</feature>
<dbReference type="GO" id="GO:0005886">
    <property type="term" value="C:plasma membrane"/>
    <property type="evidence" value="ECO:0007669"/>
    <property type="project" value="UniProtKB-SubCell"/>
</dbReference>
<feature type="transmembrane region" description="Helical" evidence="6">
    <location>
        <begin position="354"/>
        <end position="371"/>
    </location>
</feature>
<dbReference type="PANTHER" id="PTHR30619">
    <property type="entry name" value="DNA INTERNALIZATION/COMPETENCE PROTEIN COMEC/REC2"/>
    <property type="match status" value="1"/>
</dbReference>
<gene>
    <name evidence="9" type="ORF">JSE7799_00149</name>
</gene>
<evidence type="ECO:0000256" key="1">
    <source>
        <dbReference type="ARBA" id="ARBA00004651"/>
    </source>
</evidence>
<dbReference type="Pfam" id="PF13567">
    <property type="entry name" value="DUF4131"/>
    <property type="match status" value="1"/>
</dbReference>
<dbReference type="InterPro" id="IPR052159">
    <property type="entry name" value="Competence_DNA_uptake"/>
</dbReference>
<feature type="transmembrane region" description="Helical" evidence="6">
    <location>
        <begin position="408"/>
        <end position="434"/>
    </location>
</feature>
<keyword evidence="4 6" id="KW-1133">Transmembrane helix</keyword>
<name>A0A0M7B858_9RHOB</name>
<accession>A0A0M7B858</accession>
<keyword evidence="10" id="KW-1185">Reference proteome</keyword>
<feature type="transmembrane region" description="Helical" evidence="6">
    <location>
        <begin position="56"/>
        <end position="74"/>
    </location>
</feature>
<evidence type="ECO:0000256" key="2">
    <source>
        <dbReference type="ARBA" id="ARBA00022475"/>
    </source>
</evidence>
<keyword evidence="3 6" id="KW-0812">Transmembrane</keyword>
<keyword evidence="5 6" id="KW-0472">Membrane</keyword>
<proteinExistence type="predicted"/>
<protein>
    <submittedName>
        <fullName evidence="9">ComEC family competence protein</fullName>
    </submittedName>
</protein>